<comment type="caution">
    <text evidence="2">The sequence shown here is derived from an EMBL/GenBank/DDBJ whole genome shotgun (WGS) entry which is preliminary data.</text>
</comment>
<dbReference type="EMBL" id="JBBUTF010000003">
    <property type="protein sequence ID" value="MEK8025028.1"/>
    <property type="molecule type" value="Genomic_DNA"/>
</dbReference>
<evidence type="ECO:0000259" key="1">
    <source>
        <dbReference type="Pfam" id="PF12705"/>
    </source>
</evidence>
<dbReference type="InterPro" id="IPR038726">
    <property type="entry name" value="PDDEXK_AddAB-type"/>
</dbReference>
<sequence>MTPSVYRVRASSWGSLFDCAFRWEGEHLLSIRKPSGMRAHLGTSVHAATAAFDAARLPGAEPIEVDAAAGVFVDALRKPEREVDFSGDELSLSQAERIGLALVGIYCTELAPRFEFVAVEAELEPLDIDCGGGIVVRLTGTMDRARVARTDGGTVIPDIKTGSRVIVDGVAQVRGRAPQLGTYQLMYEATTGELTSGAQVIALQTSSRPAGAASRVIDARRVMVGTGEAPGLIQHAAAMFRTGLFPPNTQSVLCSERYCARWNSCPYHE</sequence>
<feature type="domain" description="PD-(D/E)XK endonuclease-like" evidence="1">
    <location>
        <begin position="16"/>
        <end position="266"/>
    </location>
</feature>
<dbReference type="RefSeq" id="WP_341372811.1">
    <property type="nucleotide sequence ID" value="NZ_JBBUTF010000003.1"/>
</dbReference>
<proteinExistence type="predicted"/>
<reference evidence="2 3" key="1">
    <citation type="submission" date="2024-04" db="EMBL/GenBank/DDBJ databases">
        <title>Novel species of the genus Ideonella isolated from streams.</title>
        <authorList>
            <person name="Lu H."/>
        </authorList>
    </citation>
    <scope>NUCLEOTIDE SEQUENCE [LARGE SCALE GENOMIC DNA]</scope>
    <source>
        <strain evidence="2 3">BYS139W</strain>
    </source>
</reference>
<gene>
    <name evidence="2" type="ORF">AACH11_03515</name>
</gene>
<keyword evidence="3" id="KW-1185">Reference proteome</keyword>
<protein>
    <submittedName>
        <fullName evidence="2">PD-(D/E)XK nuclease family protein</fullName>
    </submittedName>
</protein>
<accession>A0ABU9B590</accession>
<dbReference type="Pfam" id="PF12705">
    <property type="entry name" value="PDDEXK_1"/>
    <property type="match status" value="1"/>
</dbReference>
<evidence type="ECO:0000313" key="3">
    <source>
        <dbReference type="Proteomes" id="UP001368500"/>
    </source>
</evidence>
<organism evidence="2 3">
    <name type="scientific">Pseudaquabacterium rugosum</name>
    <dbReference type="NCBI Taxonomy" id="2984194"/>
    <lineage>
        <taxon>Bacteria</taxon>
        <taxon>Pseudomonadati</taxon>
        <taxon>Pseudomonadota</taxon>
        <taxon>Betaproteobacteria</taxon>
        <taxon>Burkholderiales</taxon>
        <taxon>Sphaerotilaceae</taxon>
        <taxon>Pseudaquabacterium</taxon>
    </lineage>
</organism>
<evidence type="ECO:0000313" key="2">
    <source>
        <dbReference type="EMBL" id="MEK8025028.1"/>
    </source>
</evidence>
<name>A0ABU9B590_9BURK</name>
<dbReference type="Proteomes" id="UP001368500">
    <property type="component" value="Unassembled WGS sequence"/>
</dbReference>